<name>A0A7J0ETR7_9ERIC</name>
<proteinExistence type="predicted"/>
<dbReference type="AlphaFoldDB" id="A0A7J0ETR7"/>
<comment type="caution">
    <text evidence="1">The sequence shown here is derived from an EMBL/GenBank/DDBJ whole genome shotgun (WGS) entry which is preliminary data.</text>
</comment>
<dbReference type="EMBL" id="BJWL01000006">
    <property type="protein sequence ID" value="GFY88977.1"/>
    <property type="molecule type" value="Genomic_DNA"/>
</dbReference>
<gene>
    <name evidence="1" type="ORF">Acr_06g0009170</name>
</gene>
<accession>A0A7J0ETR7</accession>
<evidence type="ECO:0000313" key="1">
    <source>
        <dbReference type="EMBL" id="GFY88977.1"/>
    </source>
</evidence>
<reference evidence="1 2" key="1">
    <citation type="submission" date="2019-07" db="EMBL/GenBank/DDBJ databases">
        <title>De Novo Assembly of kiwifruit Actinidia rufa.</title>
        <authorList>
            <person name="Sugita-Konishi S."/>
            <person name="Sato K."/>
            <person name="Mori E."/>
            <person name="Abe Y."/>
            <person name="Kisaki G."/>
            <person name="Hamano K."/>
            <person name="Suezawa K."/>
            <person name="Otani M."/>
            <person name="Fukuda T."/>
            <person name="Manabe T."/>
            <person name="Gomi K."/>
            <person name="Tabuchi M."/>
            <person name="Akimitsu K."/>
            <person name="Kataoka I."/>
        </authorList>
    </citation>
    <scope>NUCLEOTIDE SEQUENCE [LARGE SCALE GENOMIC DNA]</scope>
    <source>
        <strain evidence="2">cv. Fuchu</strain>
    </source>
</reference>
<dbReference type="PROSITE" id="PS51257">
    <property type="entry name" value="PROKAR_LIPOPROTEIN"/>
    <property type="match status" value="1"/>
</dbReference>
<sequence>MGAIRKNSIPQVTFCSLTTLGTTVGSCTPSELQRVIDTELVKLQKFLDNDGLSPDCDCGWEFCTELRRRCPPSLLNGGRKAEAPALARTGWASLCESGTNCHRD</sequence>
<dbReference type="Proteomes" id="UP000585474">
    <property type="component" value="Unassembled WGS sequence"/>
</dbReference>
<keyword evidence="2" id="KW-1185">Reference proteome</keyword>
<organism evidence="1 2">
    <name type="scientific">Actinidia rufa</name>
    <dbReference type="NCBI Taxonomy" id="165716"/>
    <lineage>
        <taxon>Eukaryota</taxon>
        <taxon>Viridiplantae</taxon>
        <taxon>Streptophyta</taxon>
        <taxon>Embryophyta</taxon>
        <taxon>Tracheophyta</taxon>
        <taxon>Spermatophyta</taxon>
        <taxon>Magnoliopsida</taxon>
        <taxon>eudicotyledons</taxon>
        <taxon>Gunneridae</taxon>
        <taxon>Pentapetalae</taxon>
        <taxon>asterids</taxon>
        <taxon>Ericales</taxon>
        <taxon>Actinidiaceae</taxon>
        <taxon>Actinidia</taxon>
    </lineage>
</organism>
<evidence type="ECO:0000313" key="2">
    <source>
        <dbReference type="Proteomes" id="UP000585474"/>
    </source>
</evidence>
<protein>
    <submittedName>
        <fullName evidence="1">Uncharacterized protein</fullName>
    </submittedName>
</protein>